<dbReference type="InterPro" id="IPR007815">
    <property type="entry name" value="Emycin_Estase"/>
</dbReference>
<sequence>MTTSLDDAIHPIEASAVMALLPTRPRLLAIGEPTHGVDTVLDLRNEVFRHLVEHEGYRTITVESSCLMGLVVDDYITSTAGTFDDVMEQGFSHGWGKCPGNRDLVRWMREYNDGRPAPEMLHFAGFDGPMEMQSAPSPRDALTSLHAYLAEWIDPGRLPVGAEALSRLLGANERWQNPNAMMDPSQSIGQSAEALNLRILADDLVSLLDMHVPNLLAVSSWDAVDRARMYGRTAVGLLRYHHAMADASPARMERLCGLRDSMMAENLLALAGRAPTLAHAHNSHLQRQLSSMQLWDGPIEWWSAGALVSSELEEEYAFIPTVLGTIRDHGVDVPPSATVEGLLYSVGRDRFVVDARKLTADFEPRESEWFGYAPMDPAHVREHAALLFIRDTL</sequence>
<evidence type="ECO:0000313" key="1">
    <source>
        <dbReference type="EMBL" id="WXG66593.1"/>
    </source>
</evidence>
<reference evidence="1 2" key="1">
    <citation type="submission" date="2024-03" db="EMBL/GenBank/DDBJ databases">
        <title>Natural products discovery in diverse microorganisms through a two-stage MS feature dereplication strategy.</title>
        <authorList>
            <person name="Zhang R."/>
        </authorList>
    </citation>
    <scope>NUCLEOTIDE SEQUENCE [LARGE SCALE GENOMIC DNA]</scope>
    <source>
        <strain evidence="1 2">18930</strain>
    </source>
</reference>
<dbReference type="CDD" id="cd14728">
    <property type="entry name" value="Ere-like"/>
    <property type="match status" value="1"/>
</dbReference>
<dbReference type="Pfam" id="PF05139">
    <property type="entry name" value="Erythro_esteras"/>
    <property type="match status" value="1"/>
</dbReference>
<dbReference type="EMBL" id="CP147846">
    <property type="protein sequence ID" value="WXG66593.1"/>
    <property type="molecule type" value="Genomic_DNA"/>
</dbReference>
<dbReference type="SUPFAM" id="SSF159501">
    <property type="entry name" value="EreA/ChaN-like"/>
    <property type="match status" value="1"/>
</dbReference>
<gene>
    <name evidence="1" type="ORF">WDS16_14980</name>
</gene>
<accession>A0ABZ2PHK6</accession>
<dbReference type="PANTHER" id="PTHR31299">
    <property type="entry name" value="ESTERASE, PUTATIVE (AFU_ORTHOLOGUE AFUA_1G05850)-RELATED"/>
    <property type="match status" value="1"/>
</dbReference>
<dbReference type="Proteomes" id="UP001432000">
    <property type="component" value="Chromosome"/>
</dbReference>
<evidence type="ECO:0000313" key="2">
    <source>
        <dbReference type="Proteomes" id="UP001432000"/>
    </source>
</evidence>
<protein>
    <submittedName>
        <fullName evidence="1">Erythromycin esterase family protein</fullName>
    </submittedName>
</protein>
<dbReference type="Gene3D" id="3.40.1660.10">
    <property type="entry name" value="EreA-like (biosynthetic domain)"/>
    <property type="match status" value="1"/>
</dbReference>
<dbReference type="PANTHER" id="PTHR31299:SF0">
    <property type="entry name" value="ESTERASE, PUTATIVE (AFU_ORTHOLOGUE AFUA_1G05850)-RELATED"/>
    <property type="match status" value="1"/>
</dbReference>
<dbReference type="InterPro" id="IPR052036">
    <property type="entry name" value="Hydrolase/PRTase-associated"/>
</dbReference>
<proteinExistence type="predicted"/>
<name>A0ABZ2PHK6_9NOCA</name>
<dbReference type="Gene3D" id="1.20.1440.30">
    <property type="entry name" value="Biosynthetic Protein domain"/>
    <property type="match status" value="1"/>
</dbReference>
<dbReference type="RefSeq" id="WP_338886037.1">
    <property type="nucleotide sequence ID" value="NZ_CP147846.1"/>
</dbReference>
<dbReference type="InterPro" id="IPR014622">
    <property type="entry name" value="UCP036794_erythomycin"/>
</dbReference>
<dbReference type="PIRSF" id="PIRSF036794">
    <property type="entry name" value="UCP_erythr_ester"/>
    <property type="match status" value="1"/>
</dbReference>
<organism evidence="1 2">
    <name type="scientific">Rhodococcus sovatensis</name>
    <dbReference type="NCBI Taxonomy" id="1805840"/>
    <lineage>
        <taxon>Bacteria</taxon>
        <taxon>Bacillati</taxon>
        <taxon>Actinomycetota</taxon>
        <taxon>Actinomycetes</taxon>
        <taxon>Mycobacteriales</taxon>
        <taxon>Nocardiaceae</taxon>
        <taxon>Rhodococcus</taxon>
    </lineage>
</organism>
<dbReference type="Gene3D" id="3.30.1870.10">
    <property type="entry name" value="EreA-like, domain 2"/>
    <property type="match status" value="1"/>
</dbReference>
<keyword evidence="2" id="KW-1185">Reference proteome</keyword>